<dbReference type="InterPro" id="IPR018796">
    <property type="entry name" value="COA8"/>
</dbReference>
<comment type="caution">
    <text evidence="7">The sequence shown here is derived from an EMBL/GenBank/DDBJ whole genome shotgun (WGS) entry which is preliminary data.</text>
</comment>
<evidence type="ECO:0000256" key="2">
    <source>
        <dbReference type="ARBA" id="ARBA00005453"/>
    </source>
</evidence>
<dbReference type="AlphaFoldDB" id="A0A4Y9YTK3"/>
<dbReference type="PANTHER" id="PTHR31107">
    <property type="entry name" value="APOPTOGENIC PROTEIN 1, MITOCHONDRIAL"/>
    <property type="match status" value="1"/>
</dbReference>
<evidence type="ECO:0000313" key="7">
    <source>
        <dbReference type="EMBL" id="TFY65028.1"/>
    </source>
</evidence>
<keyword evidence="6" id="KW-0472">Membrane</keyword>
<protein>
    <submittedName>
        <fullName evidence="7">Uncharacterized protein</fullName>
    </submittedName>
</protein>
<evidence type="ECO:0000256" key="4">
    <source>
        <dbReference type="ARBA" id="ARBA00022946"/>
    </source>
</evidence>
<evidence type="ECO:0000256" key="1">
    <source>
        <dbReference type="ARBA" id="ARBA00004443"/>
    </source>
</evidence>
<evidence type="ECO:0000313" key="8">
    <source>
        <dbReference type="Proteomes" id="UP000298390"/>
    </source>
</evidence>
<dbReference type="EMBL" id="SEKV01000080">
    <property type="protein sequence ID" value="TFY65028.1"/>
    <property type="molecule type" value="Genomic_DNA"/>
</dbReference>
<dbReference type="GO" id="GO:0005743">
    <property type="term" value="C:mitochondrial inner membrane"/>
    <property type="evidence" value="ECO:0007669"/>
    <property type="project" value="UniProtKB-SubCell"/>
</dbReference>
<evidence type="ECO:0000256" key="3">
    <source>
        <dbReference type="ARBA" id="ARBA00022792"/>
    </source>
</evidence>
<name>A0A4Y9YTK3_9APHY</name>
<accession>A0A4Y9YTK3</accession>
<reference evidence="7 8" key="1">
    <citation type="submission" date="2019-01" db="EMBL/GenBank/DDBJ databases">
        <title>Genome sequencing of the rare red list fungi Fomitopsis rosea.</title>
        <authorList>
            <person name="Buettner E."/>
            <person name="Kellner H."/>
        </authorList>
    </citation>
    <scope>NUCLEOTIDE SEQUENCE [LARGE SCALE GENOMIC DNA]</scope>
    <source>
        <strain evidence="7 8">DSM 105464</strain>
    </source>
</reference>
<keyword evidence="4" id="KW-0809">Transit peptide</keyword>
<proteinExistence type="inferred from homology"/>
<keyword evidence="3" id="KW-0999">Mitochondrion inner membrane</keyword>
<comment type="similarity">
    <text evidence="2">Belongs to the COA8 family.</text>
</comment>
<dbReference type="PANTHER" id="PTHR31107:SF2">
    <property type="entry name" value="CYTOCHROME C OXIDASE ASSEMBLY FACTOR 8"/>
    <property type="match status" value="1"/>
</dbReference>
<evidence type="ECO:0000256" key="5">
    <source>
        <dbReference type="ARBA" id="ARBA00023128"/>
    </source>
</evidence>
<dbReference type="GO" id="GO:0097193">
    <property type="term" value="P:intrinsic apoptotic signaling pathway"/>
    <property type="evidence" value="ECO:0007669"/>
    <property type="project" value="InterPro"/>
</dbReference>
<sequence length="194" mass="22341">MNLTSHLKSPAKSASHDPRPSILLRTAMLSRGLRPHARRLHATLIRGYIIGPSDPISNLRPVIYDDAVSEPRTGVTHPYSLREFSGDTTEYQWEMQRQQLDAYNHVFWTDSNLRFNAAKRAFLDSLPDACSAEDSEFALSEFYRRWADQEADRQRAYSAEWRRRNWASVLLGARLAYERAMERIADPFGGGRQQ</sequence>
<keyword evidence="5" id="KW-0496">Mitochondrion</keyword>
<organism evidence="7 8">
    <name type="scientific">Rhodofomes roseus</name>
    <dbReference type="NCBI Taxonomy" id="34475"/>
    <lineage>
        <taxon>Eukaryota</taxon>
        <taxon>Fungi</taxon>
        <taxon>Dikarya</taxon>
        <taxon>Basidiomycota</taxon>
        <taxon>Agaricomycotina</taxon>
        <taxon>Agaricomycetes</taxon>
        <taxon>Polyporales</taxon>
        <taxon>Rhodofomes</taxon>
    </lineage>
</organism>
<evidence type="ECO:0000256" key="6">
    <source>
        <dbReference type="ARBA" id="ARBA00023136"/>
    </source>
</evidence>
<comment type="subcellular location">
    <subcellularLocation>
        <location evidence="1">Mitochondrion inner membrane</location>
        <topology evidence="1">Peripheral membrane protein</topology>
        <orientation evidence="1">Matrix side</orientation>
    </subcellularLocation>
</comment>
<gene>
    <name evidence="7" type="ORF">EVJ58_g2237</name>
</gene>
<dbReference type="Proteomes" id="UP000298390">
    <property type="component" value="Unassembled WGS sequence"/>
</dbReference>
<dbReference type="Pfam" id="PF10231">
    <property type="entry name" value="COA8"/>
    <property type="match status" value="1"/>
</dbReference>